<evidence type="ECO:0000256" key="2">
    <source>
        <dbReference type="ARBA" id="ARBA00005992"/>
    </source>
</evidence>
<comment type="similarity">
    <text evidence="2">Belongs to the YkuD family.</text>
</comment>
<evidence type="ECO:0000313" key="7">
    <source>
        <dbReference type="EMBL" id="GAA3999303.1"/>
    </source>
</evidence>
<dbReference type="Gene3D" id="2.40.440.10">
    <property type="entry name" value="L,D-transpeptidase catalytic domain-like"/>
    <property type="match status" value="1"/>
</dbReference>
<dbReference type="InterPro" id="IPR005490">
    <property type="entry name" value="LD_TPept_cat_dom"/>
</dbReference>
<evidence type="ECO:0000256" key="5">
    <source>
        <dbReference type="ARBA" id="ARBA00022984"/>
    </source>
</evidence>
<dbReference type="SUPFAM" id="SSF141523">
    <property type="entry name" value="L,D-transpeptidase catalytic domain-like"/>
    <property type="match status" value="1"/>
</dbReference>
<comment type="caution">
    <text evidence="7">The sequence shown here is derived from an EMBL/GenBank/DDBJ whole genome shotgun (WGS) entry which is preliminary data.</text>
</comment>
<dbReference type="RefSeq" id="WP_344869718.1">
    <property type="nucleotide sequence ID" value="NZ_BAABBP010000022.1"/>
</dbReference>
<keyword evidence="3" id="KW-0808">Transferase</keyword>
<keyword evidence="6" id="KW-0961">Cell wall biogenesis/degradation</keyword>
<evidence type="ECO:0000256" key="3">
    <source>
        <dbReference type="ARBA" id="ARBA00022679"/>
    </source>
</evidence>
<comment type="pathway">
    <text evidence="1">Cell wall biogenesis; peptidoglycan biosynthesis.</text>
</comment>
<accession>A0ABP7RMR7</accession>
<keyword evidence="4" id="KW-0133">Cell shape</keyword>
<evidence type="ECO:0000256" key="6">
    <source>
        <dbReference type="ARBA" id="ARBA00023316"/>
    </source>
</evidence>
<proteinExistence type="inferred from homology"/>
<keyword evidence="8" id="KW-1185">Reference proteome</keyword>
<dbReference type="CDD" id="cd16913">
    <property type="entry name" value="YkuD_like"/>
    <property type="match status" value="1"/>
</dbReference>
<sequence>MKTFTTGLPASQVVDERAWMRLLKRTHAPRYAQLYGGAPASAQARAPEQALDPRCLDGKVVCISKAQKKMSLVVDGRVLFTRETRFARPGWGSPEGEFRIWYMNQDTISTLFGERTPMPYAIFYDGNVAIH</sequence>
<gene>
    <name evidence="7" type="ORF">GCM10022279_23790</name>
</gene>
<evidence type="ECO:0000256" key="1">
    <source>
        <dbReference type="ARBA" id="ARBA00004752"/>
    </source>
</evidence>
<evidence type="ECO:0000256" key="4">
    <source>
        <dbReference type="ARBA" id="ARBA00022960"/>
    </source>
</evidence>
<keyword evidence="5" id="KW-0573">Peptidoglycan synthesis</keyword>
<dbReference type="EMBL" id="BAABBP010000022">
    <property type="protein sequence ID" value="GAA3999303.1"/>
    <property type="molecule type" value="Genomic_DNA"/>
</dbReference>
<protein>
    <submittedName>
        <fullName evidence="7">Uncharacterized protein</fullName>
    </submittedName>
</protein>
<name>A0ABP7RMR7_9BURK</name>
<organism evidence="7 8">
    <name type="scientific">Comamonas faecalis</name>
    <dbReference type="NCBI Taxonomy" id="1387849"/>
    <lineage>
        <taxon>Bacteria</taxon>
        <taxon>Pseudomonadati</taxon>
        <taxon>Pseudomonadota</taxon>
        <taxon>Betaproteobacteria</taxon>
        <taxon>Burkholderiales</taxon>
        <taxon>Comamonadaceae</taxon>
        <taxon>Comamonas</taxon>
    </lineage>
</organism>
<dbReference type="Proteomes" id="UP001501627">
    <property type="component" value="Unassembled WGS sequence"/>
</dbReference>
<evidence type="ECO:0000313" key="8">
    <source>
        <dbReference type="Proteomes" id="UP001501627"/>
    </source>
</evidence>
<reference evidence="8" key="1">
    <citation type="journal article" date="2019" name="Int. J. Syst. Evol. Microbiol.">
        <title>The Global Catalogue of Microorganisms (GCM) 10K type strain sequencing project: providing services to taxonomists for standard genome sequencing and annotation.</title>
        <authorList>
            <consortium name="The Broad Institute Genomics Platform"/>
            <consortium name="The Broad Institute Genome Sequencing Center for Infectious Disease"/>
            <person name="Wu L."/>
            <person name="Ma J."/>
        </authorList>
    </citation>
    <scope>NUCLEOTIDE SEQUENCE [LARGE SCALE GENOMIC DNA]</scope>
    <source>
        <strain evidence="8">JCM 17561</strain>
    </source>
</reference>
<dbReference type="InterPro" id="IPR038063">
    <property type="entry name" value="Transpep_catalytic_dom"/>
</dbReference>